<keyword evidence="1" id="KW-0472">Membrane</keyword>
<dbReference type="AlphaFoldDB" id="A0A4S1XEA2"/>
<reference evidence="2 3" key="1">
    <citation type="submission" date="2019-04" db="EMBL/GenBank/DDBJ databases">
        <title>Sphingomonas psychrotolerans sp. nov., isolated from soil in the Tianshan Mountains, Xinjiang, China.</title>
        <authorList>
            <person name="Luo Y."/>
            <person name="Sheng H."/>
        </authorList>
    </citation>
    <scope>NUCLEOTIDE SEQUENCE [LARGE SCALE GENOMIC DNA]</scope>
    <source>
        <strain evidence="2 3">ZFGT-11</strain>
    </source>
</reference>
<organism evidence="2 3">
    <name type="scientific">Sphingomonas gei</name>
    <dbReference type="NCBI Taxonomy" id="1395960"/>
    <lineage>
        <taxon>Bacteria</taxon>
        <taxon>Pseudomonadati</taxon>
        <taxon>Pseudomonadota</taxon>
        <taxon>Alphaproteobacteria</taxon>
        <taxon>Sphingomonadales</taxon>
        <taxon>Sphingomonadaceae</taxon>
        <taxon>Sphingomonas</taxon>
    </lineage>
</organism>
<feature type="transmembrane region" description="Helical" evidence="1">
    <location>
        <begin position="214"/>
        <end position="237"/>
    </location>
</feature>
<feature type="transmembrane region" description="Helical" evidence="1">
    <location>
        <begin position="181"/>
        <end position="202"/>
    </location>
</feature>
<protein>
    <submittedName>
        <fullName evidence="2">Uncharacterized protein</fullName>
    </submittedName>
</protein>
<dbReference type="OrthoDB" id="116789at2"/>
<sequence length="323" mass="35709">MNLIERYLGAVRWNLPAEKADDIVAELADLIAARIEDREEALGRPLAQGELSALLREFGHPLAVAGRYGEQRALIGTEVFPFYWFALRVWLAVVAVIEAIEIGGRVLFGARAFAQALAQGMGNALHTLLFHAAIVTLLFAVIERTGWLTRYLERWKPEELPEIPPLRVAGRPQRSRLWEPVFGIAFGIAFLIWWSGSIPVLLIPHDAEVRVHSAAVWTSLYWPVVALVWVHIVQNLAAIVRPRWKAARAILIVLVTGGTMAIAAMLHQAGSLVVVTAGDAAETLRLQESLDTALFIAVLVIPAIAIVQGAVELWKLYREQPAR</sequence>
<feature type="transmembrane region" description="Helical" evidence="1">
    <location>
        <begin position="124"/>
        <end position="142"/>
    </location>
</feature>
<keyword evidence="1" id="KW-0812">Transmembrane</keyword>
<evidence type="ECO:0000313" key="2">
    <source>
        <dbReference type="EMBL" id="TGX54869.1"/>
    </source>
</evidence>
<accession>A0A4S1XEA2</accession>
<comment type="caution">
    <text evidence="2">The sequence shown here is derived from an EMBL/GenBank/DDBJ whole genome shotgun (WGS) entry which is preliminary data.</text>
</comment>
<proteinExistence type="predicted"/>
<dbReference type="EMBL" id="SRXT01000002">
    <property type="protein sequence ID" value="TGX54869.1"/>
    <property type="molecule type" value="Genomic_DNA"/>
</dbReference>
<gene>
    <name evidence="2" type="ORF">E5A73_05325</name>
</gene>
<keyword evidence="3" id="KW-1185">Reference proteome</keyword>
<evidence type="ECO:0000256" key="1">
    <source>
        <dbReference type="SAM" id="Phobius"/>
    </source>
</evidence>
<dbReference type="Proteomes" id="UP000306147">
    <property type="component" value="Unassembled WGS sequence"/>
</dbReference>
<dbReference type="RefSeq" id="WP_135962764.1">
    <property type="nucleotide sequence ID" value="NZ_SRXT01000002.1"/>
</dbReference>
<feature type="transmembrane region" description="Helical" evidence="1">
    <location>
        <begin position="293"/>
        <end position="314"/>
    </location>
</feature>
<feature type="transmembrane region" description="Helical" evidence="1">
    <location>
        <begin position="249"/>
        <end position="273"/>
    </location>
</feature>
<feature type="transmembrane region" description="Helical" evidence="1">
    <location>
        <begin position="82"/>
        <end position="104"/>
    </location>
</feature>
<name>A0A4S1XEA2_9SPHN</name>
<keyword evidence="1" id="KW-1133">Transmembrane helix</keyword>
<evidence type="ECO:0000313" key="3">
    <source>
        <dbReference type="Proteomes" id="UP000306147"/>
    </source>
</evidence>